<proteinExistence type="predicted"/>
<reference evidence="2 3" key="2">
    <citation type="journal article" date="2009" name="Nature">
        <title>A single regulatory gene is sufficient to alter bacterial host range.</title>
        <authorList>
            <person name="Mandel M.J."/>
            <person name="Wollenberg M.S."/>
            <person name="Stabb E.V."/>
            <person name="Visick K.L."/>
            <person name="Ruby E.G."/>
        </authorList>
    </citation>
    <scope>NUCLEOTIDE SEQUENCE [LARGE SCALE GENOMIC DNA]</scope>
    <source>
        <strain evidence="2 3">MJ11</strain>
        <plasmid evidence="3">Plasmid pMJ100</plasmid>
    </source>
</reference>
<dbReference type="HOGENOM" id="CLU_1065368_0_0_6"/>
<dbReference type="SUPFAM" id="SSF159894">
    <property type="entry name" value="YgaC/TfoX-N like"/>
    <property type="match status" value="1"/>
</dbReference>
<keyword evidence="2" id="KW-0614">Plasmid</keyword>
<dbReference type="Gene3D" id="3.30.1460.30">
    <property type="entry name" value="YgaC/TfoX-N like chaperone"/>
    <property type="match status" value="1"/>
</dbReference>
<reference evidence="3" key="1">
    <citation type="submission" date="2008-08" db="EMBL/GenBank/DDBJ databases">
        <title>Complete sequence of Vibrio fischeri strain MJ11.</title>
        <authorList>
            <person name="Mandel M.J."/>
            <person name="Stabb E.V."/>
            <person name="Ruby E.G."/>
            <person name="Ferriera S."/>
            <person name="Johnson J."/>
            <person name="Kravitz S."/>
            <person name="Beeson K."/>
            <person name="Sutton G."/>
            <person name="Rogers Y.-H."/>
            <person name="Friedman R."/>
            <person name="Frazier M."/>
            <person name="Venter J.C."/>
        </authorList>
    </citation>
    <scope>NUCLEOTIDE SEQUENCE [LARGE SCALE GENOMIC DNA]</scope>
    <source>
        <strain evidence="3">MJ11</strain>
        <plasmid evidence="3">Plasmid pMJ100</plasmid>
    </source>
</reference>
<geneLocation type="plasmid" evidence="2 3">
    <name>pMJ100</name>
</geneLocation>
<dbReference type="Proteomes" id="UP000001857">
    <property type="component" value="Plasmid pMJ100"/>
</dbReference>
<dbReference type="InterPro" id="IPR007077">
    <property type="entry name" value="TfoX_C"/>
</dbReference>
<dbReference type="KEGG" id="vfm:VFMJ11_B0150"/>
<gene>
    <name evidence="2" type="ordered locus">VFMJ11_B0150</name>
</gene>
<accession>B5EW93</accession>
<organism evidence="2 3">
    <name type="scientific">Aliivibrio fischeri (strain MJ11)</name>
    <name type="common">Vibrio fischeri</name>
    <dbReference type="NCBI Taxonomy" id="388396"/>
    <lineage>
        <taxon>Bacteria</taxon>
        <taxon>Pseudomonadati</taxon>
        <taxon>Pseudomonadota</taxon>
        <taxon>Gammaproteobacteria</taxon>
        <taxon>Vibrionales</taxon>
        <taxon>Vibrionaceae</taxon>
        <taxon>Aliivibrio</taxon>
    </lineage>
</organism>
<protein>
    <submittedName>
        <fullName evidence="2">TfoX C-terminal domain family protein</fullName>
    </submittedName>
</protein>
<dbReference type="PANTHER" id="PTHR36121:SF1">
    <property type="entry name" value="PROTEIN SXY"/>
    <property type="match status" value="1"/>
</dbReference>
<dbReference type="PANTHER" id="PTHR36121">
    <property type="entry name" value="PROTEIN SXY"/>
    <property type="match status" value="1"/>
</dbReference>
<evidence type="ECO:0000259" key="1">
    <source>
        <dbReference type="Pfam" id="PF04994"/>
    </source>
</evidence>
<dbReference type="Gene3D" id="1.10.150.20">
    <property type="entry name" value="5' to 3' exonuclease, C-terminal subdomain"/>
    <property type="match status" value="1"/>
</dbReference>
<sequence>MESLETLNQEELQTDNFKALVYELAEMLEWDTQDIGYRHLFGGHLYTYKDTMFVKVYNGSLYFRIKEGLTNFWDNKGSSEFPLVNISKSGKRTSLPTEKVTSLAIAIENPVSNPSKRPSYFSQNNFWYSIPSSITEKNEMAELLKGSYLLCVKEDKEKARSNDLRKLPNITAAIKRMLVKADIKNITQLKTLGAVKSYRLIKIHYPKASYANLYALDAALQKKHVSLLSDSERNNLVRRYEGNITFTTSRGRDYGQCINSL</sequence>
<dbReference type="AlphaFoldDB" id="B5EW93"/>
<dbReference type="InterPro" id="IPR047525">
    <property type="entry name" value="TfoX-like"/>
</dbReference>
<evidence type="ECO:0000313" key="3">
    <source>
        <dbReference type="Proteomes" id="UP000001857"/>
    </source>
</evidence>
<dbReference type="EMBL" id="CP001134">
    <property type="protein sequence ID" value="ACH64653.1"/>
    <property type="molecule type" value="Genomic_DNA"/>
</dbReference>
<evidence type="ECO:0000313" key="2">
    <source>
        <dbReference type="EMBL" id="ACH64653.1"/>
    </source>
</evidence>
<name>B5EW93_ALIFM</name>
<dbReference type="Pfam" id="PF04994">
    <property type="entry name" value="TfoX_C"/>
    <property type="match status" value="1"/>
</dbReference>
<feature type="domain" description="TfoX C-terminal" evidence="1">
    <location>
        <begin position="161"/>
        <end position="238"/>
    </location>
</feature>